<evidence type="ECO:0000313" key="1">
    <source>
        <dbReference type="EMBL" id="MCB5492196.1"/>
    </source>
</evidence>
<reference evidence="1" key="1">
    <citation type="submission" date="2021-10" db="EMBL/GenBank/DDBJ databases">
        <title>Collection of gut derived symbiotic bacterial strains cultured from healthy donors.</title>
        <authorList>
            <person name="Lin H."/>
            <person name="Littmann E."/>
            <person name="Claire K."/>
            <person name="Pamer E."/>
        </authorList>
    </citation>
    <scope>NUCLEOTIDE SEQUENCE</scope>
    <source>
        <strain evidence="1">MSK.23.4</strain>
    </source>
</reference>
<dbReference type="EMBL" id="JAJBNC010000001">
    <property type="protein sequence ID" value="MCB5492196.1"/>
    <property type="molecule type" value="Genomic_DNA"/>
</dbReference>
<dbReference type="AlphaFoldDB" id="A0AAJ1AWD6"/>
<organism evidence="1 2">
    <name type="scientific">Mediterraneibacter gnavus</name>
    <name type="common">Ruminococcus gnavus</name>
    <dbReference type="NCBI Taxonomy" id="33038"/>
    <lineage>
        <taxon>Bacteria</taxon>
        <taxon>Bacillati</taxon>
        <taxon>Bacillota</taxon>
        <taxon>Clostridia</taxon>
        <taxon>Lachnospirales</taxon>
        <taxon>Lachnospiraceae</taxon>
        <taxon>Mediterraneibacter</taxon>
    </lineage>
</organism>
<gene>
    <name evidence="1" type="ORF">LIQ10_00370</name>
</gene>
<sequence>MEQLTSNNKFTFHGEDTGLSVVDFWSWAYSDLLNNTDRGVLAEYIVYSALLPPPPDSKMRTDWLPFDLTSPAGQRIEVKSASYLQSWDEAYHEHIQFSIAPHRAWDPKAGYSPDVKRHSDLYVFCLYKALTKDVSPLALEYWEFYVLPTYVLNEQKPNQKNISLNSLKALKPYITDFAGLRDVILNCPTKRA</sequence>
<proteinExistence type="predicted"/>
<dbReference type="Proteomes" id="UP001297422">
    <property type="component" value="Unassembled WGS sequence"/>
</dbReference>
<name>A0AAJ1AWD6_MEDGN</name>
<protein>
    <submittedName>
        <fullName evidence="1">Uncharacterized protein</fullName>
    </submittedName>
</protein>
<comment type="caution">
    <text evidence="1">The sequence shown here is derived from an EMBL/GenBank/DDBJ whole genome shotgun (WGS) entry which is preliminary data.</text>
</comment>
<dbReference type="RefSeq" id="WP_173864916.1">
    <property type="nucleotide sequence ID" value="NZ_JAAING010000002.1"/>
</dbReference>
<evidence type="ECO:0000313" key="2">
    <source>
        <dbReference type="Proteomes" id="UP001297422"/>
    </source>
</evidence>
<accession>A0AAJ1AWD6</accession>